<accession>A0AAD6MKY8</accession>
<protein>
    <submittedName>
        <fullName evidence="2">Uncharacterized protein</fullName>
    </submittedName>
</protein>
<sequence length="238" mass="26397">MMETSSVPFLMRNSSSGNSGGKPSKPSTDDLIRVLEDVLVFWIQHMIRVVRSSLLLARLLLSKPKLVLMDGSTSALDVANEIHLILSIGHAVATNVLNLQMSCTLFEYQNHTLWQGTSKLELPPIVMAQIKDSTGQAHIQILYTIHVTQMDHVVSGKDRKKQIRKMPMAFNCRTMRSSTLLVLIISGCYFAFAKTSDHGRCLLIIQAYCLINDGIPCVSVLNNSTVVAHLYSSLKQKA</sequence>
<proteinExistence type="predicted"/>
<keyword evidence="3" id="KW-1185">Reference proteome</keyword>
<organism evidence="2 3">
    <name type="scientific">Populus alba x Populus x berolinensis</name>
    <dbReference type="NCBI Taxonomy" id="444605"/>
    <lineage>
        <taxon>Eukaryota</taxon>
        <taxon>Viridiplantae</taxon>
        <taxon>Streptophyta</taxon>
        <taxon>Embryophyta</taxon>
        <taxon>Tracheophyta</taxon>
        <taxon>Spermatophyta</taxon>
        <taxon>Magnoliopsida</taxon>
        <taxon>eudicotyledons</taxon>
        <taxon>Gunneridae</taxon>
        <taxon>Pentapetalae</taxon>
        <taxon>rosids</taxon>
        <taxon>fabids</taxon>
        <taxon>Malpighiales</taxon>
        <taxon>Salicaceae</taxon>
        <taxon>Saliceae</taxon>
        <taxon>Populus</taxon>
    </lineage>
</organism>
<name>A0AAD6MKY8_9ROSI</name>
<dbReference type="Proteomes" id="UP001164929">
    <property type="component" value="Chromosome 8"/>
</dbReference>
<evidence type="ECO:0000256" key="1">
    <source>
        <dbReference type="SAM" id="MobiDB-lite"/>
    </source>
</evidence>
<evidence type="ECO:0000313" key="3">
    <source>
        <dbReference type="Proteomes" id="UP001164929"/>
    </source>
</evidence>
<gene>
    <name evidence="2" type="ORF">NC653_020648</name>
</gene>
<evidence type="ECO:0000313" key="2">
    <source>
        <dbReference type="EMBL" id="KAJ6987453.1"/>
    </source>
</evidence>
<reference evidence="2" key="1">
    <citation type="journal article" date="2023" name="Mol. Ecol. Resour.">
        <title>Chromosome-level genome assembly of a triploid poplar Populus alba 'Berolinensis'.</title>
        <authorList>
            <person name="Chen S."/>
            <person name="Yu Y."/>
            <person name="Wang X."/>
            <person name="Wang S."/>
            <person name="Zhang T."/>
            <person name="Zhou Y."/>
            <person name="He R."/>
            <person name="Meng N."/>
            <person name="Wang Y."/>
            <person name="Liu W."/>
            <person name="Liu Z."/>
            <person name="Liu J."/>
            <person name="Guo Q."/>
            <person name="Huang H."/>
            <person name="Sederoff R.R."/>
            <person name="Wang G."/>
            <person name="Qu G."/>
            <person name="Chen S."/>
        </authorList>
    </citation>
    <scope>NUCLEOTIDE SEQUENCE</scope>
    <source>
        <strain evidence="2">SC-2020</strain>
    </source>
</reference>
<dbReference type="EMBL" id="JAQIZT010000008">
    <property type="protein sequence ID" value="KAJ6987453.1"/>
    <property type="molecule type" value="Genomic_DNA"/>
</dbReference>
<feature type="compositionally biased region" description="Low complexity" evidence="1">
    <location>
        <begin position="13"/>
        <end position="26"/>
    </location>
</feature>
<comment type="caution">
    <text evidence="2">The sequence shown here is derived from an EMBL/GenBank/DDBJ whole genome shotgun (WGS) entry which is preliminary data.</text>
</comment>
<feature type="region of interest" description="Disordered" evidence="1">
    <location>
        <begin position="1"/>
        <end position="27"/>
    </location>
</feature>
<dbReference type="AlphaFoldDB" id="A0AAD6MKY8"/>